<reference evidence="9" key="2">
    <citation type="submission" date="2025-09" db="UniProtKB">
        <authorList>
            <consortium name="Ensembl"/>
        </authorList>
    </citation>
    <scope>IDENTIFICATION</scope>
</reference>
<evidence type="ECO:0000256" key="2">
    <source>
        <dbReference type="ARBA" id="ARBA00022475"/>
    </source>
</evidence>
<keyword evidence="3 7" id="KW-0812">Transmembrane</keyword>
<evidence type="ECO:0000313" key="10">
    <source>
        <dbReference type="Proteomes" id="UP000694383"/>
    </source>
</evidence>
<protein>
    <recommendedName>
        <fullName evidence="8">LRRC8 pannexin-like TM region domain-containing protein</fullName>
    </recommendedName>
</protein>
<evidence type="ECO:0000256" key="1">
    <source>
        <dbReference type="ARBA" id="ARBA00004236"/>
    </source>
</evidence>
<sequence length="61" mass="7033">MIPVAELKSFSQPNAQFLVLKPWWDVFSEYLCVTMLMIGVFGCTLHVRHLRLSKKGILILL</sequence>
<feature type="domain" description="LRRC8 pannexin-like TM region" evidence="8">
    <location>
        <begin position="1"/>
        <end position="49"/>
    </location>
</feature>
<dbReference type="InterPro" id="IPR021040">
    <property type="entry name" value="LRRC8_Pannexin-like"/>
</dbReference>
<keyword evidence="2" id="KW-1003">Cell membrane</keyword>
<dbReference type="Ensembl" id="ENSOSIT00000028644.1">
    <property type="protein sequence ID" value="ENSOSIP00000027167.1"/>
    <property type="gene ID" value="ENSOSIG00000014278.1"/>
</dbReference>
<evidence type="ECO:0000256" key="7">
    <source>
        <dbReference type="SAM" id="Phobius"/>
    </source>
</evidence>
<evidence type="ECO:0000259" key="8">
    <source>
        <dbReference type="Pfam" id="PF12534"/>
    </source>
</evidence>
<keyword evidence="5 7" id="KW-0472">Membrane</keyword>
<organism evidence="9 10">
    <name type="scientific">Oryzias sinensis</name>
    <name type="common">Chinese medaka</name>
    <dbReference type="NCBI Taxonomy" id="183150"/>
    <lineage>
        <taxon>Eukaryota</taxon>
        <taxon>Metazoa</taxon>
        <taxon>Chordata</taxon>
        <taxon>Craniata</taxon>
        <taxon>Vertebrata</taxon>
        <taxon>Euteleostomi</taxon>
        <taxon>Actinopterygii</taxon>
        <taxon>Neopterygii</taxon>
        <taxon>Teleostei</taxon>
        <taxon>Neoteleostei</taxon>
        <taxon>Acanthomorphata</taxon>
        <taxon>Ovalentaria</taxon>
        <taxon>Atherinomorphae</taxon>
        <taxon>Beloniformes</taxon>
        <taxon>Adrianichthyidae</taxon>
        <taxon>Oryziinae</taxon>
        <taxon>Oryzias</taxon>
    </lineage>
</organism>
<reference evidence="9" key="1">
    <citation type="submission" date="2025-08" db="UniProtKB">
        <authorList>
            <consortium name="Ensembl"/>
        </authorList>
    </citation>
    <scope>IDENTIFICATION</scope>
</reference>
<dbReference type="GeneTree" id="ENSGT00990000204408"/>
<evidence type="ECO:0000313" key="9">
    <source>
        <dbReference type="Ensembl" id="ENSOSIP00000027167.1"/>
    </source>
</evidence>
<proteinExistence type="predicted"/>
<dbReference type="GO" id="GO:0005886">
    <property type="term" value="C:plasma membrane"/>
    <property type="evidence" value="ECO:0007669"/>
    <property type="project" value="UniProtKB-SubCell"/>
</dbReference>
<feature type="transmembrane region" description="Helical" evidence="7">
    <location>
        <begin position="27"/>
        <end position="47"/>
    </location>
</feature>
<evidence type="ECO:0000256" key="6">
    <source>
        <dbReference type="ARBA" id="ARBA00023157"/>
    </source>
</evidence>
<comment type="subcellular location">
    <subcellularLocation>
        <location evidence="1">Cell membrane</location>
    </subcellularLocation>
</comment>
<keyword evidence="6" id="KW-1015">Disulfide bond</keyword>
<dbReference type="Proteomes" id="UP000694383">
    <property type="component" value="Unplaced"/>
</dbReference>
<keyword evidence="10" id="KW-1185">Reference proteome</keyword>
<dbReference type="AlphaFoldDB" id="A0A8C7YIY9"/>
<keyword evidence="4 7" id="KW-1133">Transmembrane helix</keyword>
<dbReference type="Pfam" id="PF12534">
    <property type="entry name" value="Pannexin_like"/>
    <property type="match status" value="1"/>
</dbReference>
<evidence type="ECO:0000256" key="5">
    <source>
        <dbReference type="ARBA" id="ARBA00023136"/>
    </source>
</evidence>
<name>A0A8C7YIY9_9TELE</name>
<evidence type="ECO:0000256" key="3">
    <source>
        <dbReference type="ARBA" id="ARBA00022692"/>
    </source>
</evidence>
<accession>A0A8C7YIY9</accession>
<evidence type="ECO:0000256" key="4">
    <source>
        <dbReference type="ARBA" id="ARBA00022989"/>
    </source>
</evidence>